<dbReference type="Gene3D" id="3.40.1350.10">
    <property type="match status" value="1"/>
</dbReference>
<dbReference type="GO" id="GO:0003676">
    <property type="term" value="F:nucleic acid binding"/>
    <property type="evidence" value="ECO:0007669"/>
    <property type="project" value="InterPro"/>
</dbReference>
<accession>A0A928Z9W7</accession>
<dbReference type="EMBL" id="JADEXN010000299">
    <property type="protein sequence ID" value="MBE9042113.1"/>
    <property type="molecule type" value="Genomic_DNA"/>
</dbReference>
<gene>
    <name evidence="1" type="ORF">IQ235_15135</name>
</gene>
<evidence type="ECO:0008006" key="3">
    <source>
        <dbReference type="Google" id="ProtNLM"/>
    </source>
</evidence>
<keyword evidence="2" id="KW-1185">Reference proteome</keyword>
<reference evidence="1" key="1">
    <citation type="submission" date="2020-10" db="EMBL/GenBank/DDBJ databases">
        <authorList>
            <person name="Castelo-Branco R."/>
            <person name="Eusebio N."/>
            <person name="Adriana R."/>
            <person name="Vieira A."/>
            <person name="Brugerolle De Fraissinette N."/>
            <person name="Rezende De Castro R."/>
            <person name="Schneider M.P."/>
            <person name="Vasconcelos V."/>
            <person name="Leao P.N."/>
        </authorList>
    </citation>
    <scope>NUCLEOTIDE SEQUENCE</scope>
    <source>
        <strain evidence="1">LEGE 11467</strain>
    </source>
</reference>
<protein>
    <recommendedName>
        <fullName evidence="3">DUF4268 domain-containing protein</fullName>
    </recommendedName>
</protein>
<dbReference type="RefSeq" id="WP_264322292.1">
    <property type="nucleotide sequence ID" value="NZ_JADEXN010000299.1"/>
</dbReference>
<sequence>MGGGIYRIDDDDRLVEMTEQAYESEERLQEWIEQYPNLLAGDRPNNEMSRRWLLVSRENSTANEEEGTQRWSRDRLFLDRLGIPTFVEVKRLNSERCRQEAIGQMLDYAANAIVHWPIEQLVAQFEANCREQGRDPEQVFEEFFGADADEEAFWQQVKTNLQAGKIRLVFVADEIPVAARRVVEFLNEQMDPAEILAVEIEQYTDVEADLRVLVPRTIGQTAGAKQKKASATLGRRKWDESSFFQELKSRRGKEEAIVAKKLYQWAVARSNLLDVQWGTGDTYGGFSVCAIAQSSRPPYDLFRVGIWGGLEISSRDYASREPFDTKDKWQELREQLSSIGMALPNDPREPRFPFLRLSTLQDEQALERGLQIFEWIAREIQGALKDTD</sequence>
<organism evidence="1 2">
    <name type="scientific">Zarconia navalis LEGE 11467</name>
    <dbReference type="NCBI Taxonomy" id="1828826"/>
    <lineage>
        <taxon>Bacteria</taxon>
        <taxon>Bacillati</taxon>
        <taxon>Cyanobacteriota</taxon>
        <taxon>Cyanophyceae</taxon>
        <taxon>Oscillatoriophycideae</taxon>
        <taxon>Oscillatoriales</taxon>
        <taxon>Oscillatoriales incertae sedis</taxon>
        <taxon>Zarconia</taxon>
        <taxon>Zarconia navalis</taxon>
    </lineage>
</organism>
<dbReference type="AlphaFoldDB" id="A0A928Z9W7"/>
<evidence type="ECO:0000313" key="1">
    <source>
        <dbReference type="EMBL" id="MBE9042113.1"/>
    </source>
</evidence>
<comment type="caution">
    <text evidence="1">The sequence shown here is derived from an EMBL/GenBank/DDBJ whole genome shotgun (WGS) entry which is preliminary data.</text>
</comment>
<dbReference type="Proteomes" id="UP000621799">
    <property type="component" value="Unassembled WGS sequence"/>
</dbReference>
<evidence type="ECO:0000313" key="2">
    <source>
        <dbReference type="Proteomes" id="UP000621799"/>
    </source>
</evidence>
<dbReference type="InterPro" id="IPR011856">
    <property type="entry name" value="tRNA_endonuc-like_dom_sf"/>
</dbReference>
<name>A0A928Z9W7_9CYAN</name>
<proteinExistence type="predicted"/>